<name>A0ACC2Q1F1_9HYME</name>
<sequence length="258" mass="28611">MDIKGKVGIITGATGGIGSQIVNQLLENEIKFIALFDLDNVKTRKKFDDLKQIYGNRVGFFSCDVTKTAELAENFDQVLKIYPTVDILINNAGIIHEDEPEKMIDMNYKAVVLGSLMFINRFGKHKGGKGGVIVNTASIAGLVNLNLPIYCSTKHAVVSFTYSMAEQYKTTGVRVVAICPGVTVTPLLDDIPRGLDFINNDRLLEPFPVQQPDNVAKAFIKIIQKGESGDVWVSEKNEAPYSVRDVENHEDLKIEYKK</sequence>
<dbReference type="Proteomes" id="UP001239111">
    <property type="component" value="Chromosome 1"/>
</dbReference>
<dbReference type="EMBL" id="CM056741">
    <property type="protein sequence ID" value="KAJ8687885.1"/>
    <property type="molecule type" value="Genomic_DNA"/>
</dbReference>
<keyword evidence="2" id="KW-1185">Reference proteome</keyword>
<gene>
    <name evidence="1" type="ORF">QAD02_023680</name>
</gene>
<protein>
    <submittedName>
        <fullName evidence="1">Uncharacterized protein</fullName>
    </submittedName>
</protein>
<accession>A0ACC2Q1F1</accession>
<reference evidence="1" key="1">
    <citation type="submission" date="2023-04" db="EMBL/GenBank/DDBJ databases">
        <title>A chromosome-level genome assembly of the parasitoid wasp Eretmocerus hayati.</title>
        <authorList>
            <person name="Zhong Y."/>
            <person name="Liu S."/>
            <person name="Liu Y."/>
        </authorList>
    </citation>
    <scope>NUCLEOTIDE SEQUENCE</scope>
    <source>
        <strain evidence="1">ZJU_SS_LIU_2023</strain>
    </source>
</reference>
<proteinExistence type="predicted"/>
<comment type="caution">
    <text evidence="1">The sequence shown here is derived from an EMBL/GenBank/DDBJ whole genome shotgun (WGS) entry which is preliminary data.</text>
</comment>
<organism evidence="1 2">
    <name type="scientific">Eretmocerus hayati</name>
    <dbReference type="NCBI Taxonomy" id="131215"/>
    <lineage>
        <taxon>Eukaryota</taxon>
        <taxon>Metazoa</taxon>
        <taxon>Ecdysozoa</taxon>
        <taxon>Arthropoda</taxon>
        <taxon>Hexapoda</taxon>
        <taxon>Insecta</taxon>
        <taxon>Pterygota</taxon>
        <taxon>Neoptera</taxon>
        <taxon>Endopterygota</taxon>
        <taxon>Hymenoptera</taxon>
        <taxon>Apocrita</taxon>
        <taxon>Proctotrupomorpha</taxon>
        <taxon>Chalcidoidea</taxon>
        <taxon>Aphelinidae</taxon>
        <taxon>Aphelininae</taxon>
        <taxon>Eretmocerus</taxon>
    </lineage>
</organism>
<evidence type="ECO:0000313" key="1">
    <source>
        <dbReference type="EMBL" id="KAJ8687885.1"/>
    </source>
</evidence>
<evidence type="ECO:0000313" key="2">
    <source>
        <dbReference type="Proteomes" id="UP001239111"/>
    </source>
</evidence>